<evidence type="ECO:0000256" key="6">
    <source>
        <dbReference type="SAM" id="Coils"/>
    </source>
</evidence>
<sequence>MDSNEDYIKIEQSSRKVDNITKKAKFRRKIENIKKGRIIVRNLSFKVTEELLREEFEKYGEISEVNILKKPDGKLVGCAFLQYFNYNDSTKAIKAMNGKDFLKRKITVDFAVSKNRYKNAHKSEFDDSIKDNLDTVEMKEEQETKIEKENKAKSEHSNGEEEEENDDNNSNITDDDKKIESEVKEKKSDIKKEKKYNEKDNEYTVFVKNLNFDTTNEDLHECFKKFGPIKYALIVKDSISGHSKGTAFVKFLRKESVEICLAQSGKINLQDFVLEVLPTLSKQTVKNIEKQKEITKKEPKDSRNLYLIREGMIAAGSTASEGVSATDMAKRLRLEQIKSSMLKNLTRFISRERLTIHNLPENYDDAKLRKMVESRTKIKPIECRVMRENKPSALHPNGKSKGFGFLSFKKHEDALLVLRKLNNNPEVFSAKHRPIVSFSIEDMNVLKIKEKRKQRSMLNNPTYQKKLEKLKVKKLKKQMEKKDNKSNTLIMKKKQRKVKSDEHVELYTGFASKPGAFVKLRGTFKLKEQSRIHEKTMKERNKKVRREKQLAEVRQEKQEKKFDRISNKRKIKDTNDTLASKINKYKSLIGANEEADSKRQKIGARGKWFMD</sequence>
<dbReference type="PANTHER" id="PTHR48039">
    <property type="entry name" value="RNA-BINDING MOTIF PROTEIN 14B"/>
    <property type="match status" value="1"/>
</dbReference>
<dbReference type="FunFam" id="3.30.70.330:FF:000182">
    <property type="entry name" value="RNA-binding motif protein 28"/>
    <property type="match status" value="1"/>
</dbReference>
<keyword evidence="2" id="KW-0677">Repeat</keyword>
<dbReference type="PANTHER" id="PTHR48039:SF5">
    <property type="entry name" value="RNA-BINDING PROTEIN 28"/>
    <property type="match status" value="1"/>
</dbReference>
<feature type="domain" description="RRM" evidence="8">
    <location>
        <begin position="352"/>
        <end position="435"/>
    </location>
</feature>
<evidence type="ECO:0000313" key="9">
    <source>
        <dbReference type="EMBL" id="KAG5672310.1"/>
    </source>
</evidence>
<evidence type="ECO:0000256" key="3">
    <source>
        <dbReference type="ARBA" id="ARBA00022884"/>
    </source>
</evidence>
<dbReference type="EMBL" id="JADBJN010000003">
    <property type="protein sequence ID" value="KAG5672310.1"/>
    <property type="molecule type" value="Genomic_DNA"/>
</dbReference>
<dbReference type="Gene3D" id="3.30.70.330">
    <property type="match status" value="3"/>
</dbReference>
<dbReference type="GO" id="GO:0003729">
    <property type="term" value="F:mRNA binding"/>
    <property type="evidence" value="ECO:0007669"/>
    <property type="project" value="TreeGrafter"/>
</dbReference>
<evidence type="ECO:0000256" key="5">
    <source>
        <dbReference type="PROSITE-ProRule" id="PRU00176"/>
    </source>
</evidence>
<keyword evidence="6" id="KW-0175">Coiled coil</keyword>
<feature type="compositionally biased region" description="Basic and acidic residues" evidence="7">
    <location>
        <begin position="174"/>
        <end position="184"/>
    </location>
</feature>
<gene>
    <name evidence="9" type="ORF">PVAND_002444</name>
</gene>
<protein>
    <recommendedName>
        <fullName evidence="8">RRM domain-containing protein</fullName>
    </recommendedName>
</protein>
<dbReference type="GO" id="GO:0005730">
    <property type="term" value="C:nucleolus"/>
    <property type="evidence" value="ECO:0007669"/>
    <property type="project" value="TreeGrafter"/>
</dbReference>
<keyword evidence="4" id="KW-0539">Nucleus</keyword>
<name>A0A9J6BSJ6_POLVA</name>
<keyword evidence="10" id="KW-1185">Reference proteome</keyword>
<dbReference type="InterPro" id="IPR012677">
    <property type="entry name" value="Nucleotide-bd_a/b_plait_sf"/>
</dbReference>
<evidence type="ECO:0000313" key="10">
    <source>
        <dbReference type="Proteomes" id="UP001107558"/>
    </source>
</evidence>
<dbReference type="PROSITE" id="PS50102">
    <property type="entry name" value="RRM"/>
    <property type="match status" value="3"/>
</dbReference>
<comment type="subcellular location">
    <subcellularLocation>
        <location evidence="1">Nucleus</location>
    </subcellularLocation>
</comment>
<dbReference type="InterPro" id="IPR035979">
    <property type="entry name" value="RBD_domain_sf"/>
</dbReference>
<proteinExistence type="predicted"/>
<dbReference type="SUPFAM" id="SSF54928">
    <property type="entry name" value="RNA-binding domain, RBD"/>
    <property type="match status" value="2"/>
</dbReference>
<dbReference type="CDD" id="cd12414">
    <property type="entry name" value="RRM2_RBM28_like"/>
    <property type="match status" value="1"/>
</dbReference>
<organism evidence="9 10">
    <name type="scientific">Polypedilum vanderplanki</name>
    <name type="common">Sleeping chironomid midge</name>
    <dbReference type="NCBI Taxonomy" id="319348"/>
    <lineage>
        <taxon>Eukaryota</taxon>
        <taxon>Metazoa</taxon>
        <taxon>Ecdysozoa</taxon>
        <taxon>Arthropoda</taxon>
        <taxon>Hexapoda</taxon>
        <taxon>Insecta</taxon>
        <taxon>Pterygota</taxon>
        <taxon>Neoptera</taxon>
        <taxon>Endopterygota</taxon>
        <taxon>Diptera</taxon>
        <taxon>Nematocera</taxon>
        <taxon>Chironomoidea</taxon>
        <taxon>Chironomidae</taxon>
        <taxon>Chironominae</taxon>
        <taxon>Polypedilum</taxon>
        <taxon>Polypedilum</taxon>
    </lineage>
</organism>
<reference evidence="9" key="1">
    <citation type="submission" date="2021-03" db="EMBL/GenBank/DDBJ databases">
        <title>Chromosome level genome of the anhydrobiotic midge Polypedilum vanderplanki.</title>
        <authorList>
            <person name="Yoshida Y."/>
            <person name="Kikawada T."/>
            <person name="Gusev O."/>
        </authorList>
    </citation>
    <scope>NUCLEOTIDE SEQUENCE</scope>
    <source>
        <strain evidence="9">NIAS01</strain>
        <tissue evidence="9">Whole body or cell culture</tissue>
    </source>
</reference>
<dbReference type="InterPro" id="IPR000504">
    <property type="entry name" value="RRM_dom"/>
</dbReference>
<feature type="domain" description="RRM" evidence="8">
    <location>
        <begin position="203"/>
        <end position="281"/>
    </location>
</feature>
<evidence type="ECO:0000256" key="7">
    <source>
        <dbReference type="SAM" id="MobiDB-lite"/>
    </source>
</evidence>
<feature type="compositionally biased region" description="Basic and acidic residues" evidence="7">
    <location>
        <begin position="138"/>
        <end position="159"/>
    </location>
</feature>
<accession>A0A9J6BSJ6</accession>
<feature type="region of interest" description="Disordered" evidence="7">
    <location>
        <begin position="138"/>
        <end position="184"/>
    </location>
</feature>
<dbReference type="InterPro" id="IPR051945">
    <property type="entry name" value="RRM_MRD1_RNA_proc_ribogen"/>
</dbReference>
<evidence type="ECO:0000256" key="1">
    <source>
        <dbReference type="ARBA" id="ARBA00004123"/>
    </source>
</evidence>
<evidence type="ECO:0000256" key="4">
    <source>
        <dbReference type="ARBA" id="ARBA00023242"/>
    </source>
</evidence>
<dbReference type="Pfam" id="PF00076">
    <property type="entry name" value="RRM_1"/>
    <property type="match status" value="3"/>
</dbReference>
<keyword evidence="3 5" id="KW-0694">RNA-binding</keyword>
<evidence type="ECO:0000256" key="2">
    <source>
        <dbReference type="ARBA" id="ARBA00022737"/>
    </source>
</evidence>
<dbReference type="SMART" id="SM00360">
    <property type="entry name" value="RRM"/>
    <property type="match status" value="3"/>
</dbReference>
<dbReference type="CDD" id="cd12416">
    <property type="entry name" value="RRM4_RBM28_like"/>
    <property type="match status" value="1"/>
</dbReference>
<feature type="domain" description="RRM" evidence="8">
    <location>
        <begin position="36"/>
        <end position="113"/>
    </location>
</feature>
<dbReference type="Proteomes" id="UP001107558">
    <property type="component" value="Chromosome 3"/>
</dbReference>
<dbReference type="AlphaFoldDB" id="A0A9J6BSJ6"/>
<feature type="coiled-coil region" evidence="6">
    <location>
        <begin position="465"/>
        <end position="492"/>
    </location>
</feature>
<dbReference type="OrthoDB" id="3945418at2759"/>
<comment type="caution">
    <text evidence="9">The sequence shown here is derived from an EMBL/GenBank/DDBJ whole genome shotgun (WGS) entry which is preliminary data.</text>
</comment>
<evidence type="ECO:0000259" key="8">
    <source>
        <dbReference type="PROSITE" id="PS50102"/>
    </source>
</evidence>